<sequence>MNWKSFAIGIGVGLVGGYLTRELLSEKIEVTPEKALQNAKEAFKEAGTISGSWIHMKKEPFEKGQLHYEVYKGGISRHTGESLKQYEFIADAKTGVILDAYPL</sequence>
<accession>A0A2N0ZAE5</accession>
<reference evidence="2 3" key="1">
    <citation type="journal article" date="2010" name="Int. J. Syst. Evol. Microbiol.">
        <title>Bacillus horneckiae sp. nov., isolated from a spacecraft-assembly clean room.</title>
        <authorList>
            <person name="Vaishampayan P."/>
            <person name="Probst A."/>
            <person name="Krishnamurthi S."/>
            <person name="Ghosh S."/>
            <person name="Osman S."/>
            <person name="McDowall A."/>
            <person name="Ruckmani A."/>
            <person name="Mayilraj S."/>
            <person name="Venkateswaran K."/>
        </authorList>
    </citation>
    <scope>NUCLEOTIDE SEQUENCE [LARGE SCALE GENOMIC DNA]</scope>
    <source>
        <strain evidence="3">1PO1SC</strain>
    </source>
</reference>
<dbReference type="Proteomes" id="UP000233343">
    <property type="component" value="Unassembled WGS sequence"/>
</dbReference>
<protein>
    <recommendedName>
        <fullName evidence="1">PepSY domain-containing protein</fullName>
    </recommendedName>
</protein>
<gene>
    <name evidence="2" type="ORF">CWS20_23715</name>
</gene>
<evidence type="ECO:0000259" key="1">
    <source>
        <dbReference type="Pfam" id="PF03413"/>
    </source>
</evidence>
<evidence type="ECO:0000313" key="2">
    <source>
        <dbReference type="EMBL" id="PKG26472.1"/>
    </source>
</evidence>
<keyword evidence="3" id="KW-1185">Reference proteome</keyword>
<comment type="caution">
    <text evidence="2">The sequence shown here is derived from an EMBL/GenBank/DDBJ whole genome shotgun (WGS) entry which is preliminary data.</text>
</comment>
<dbReference type="RefSeq" id="WP_066191144.1">
    <property type="nucleotide sequence ID" value="NZ_JAFDQP010000014.1"/>
</dbReference>
<proteinExistence type="predicted"/>
<dbReference type="Pfam" id="PF03413">
    <property type="entry name" value="PepSY"/>
    <property type="match status" value="1"/>
</dbReference>
<name>A0A2N0ZAE5_9BACI</name>
<evidence type="ECO:0000313" key="3">
    <source>
        <dbReference type="Proteomes" id="UP000233343"/>
    </source>
</evidence>
<organism evidence="2 3">
    <name type="scientific">Cytobacillus horneckiae</name>
    <dbReference type="NCBI Taxonomy" id="549687"/>
    <lineage>
        <taxon>Bacteria</taxon>
        <taxon>Bacillati</taxon>
        <taxon>Bacillota</taxon>
        <taxon>Bacilli</taxon>
        <taxon>Bacillales</taxon>
        <taxon>Bacillaceae</taxon>
        <taxon>Cytobacillus</taxon>
    </lineage>
</organism>
<dbReference type="EMBL" id="PISD01000066">
    <property type="protein sequence ID" value="PKG26472.1"/>
    <property type="molecule type" value="Genomic_DNA"/>
</dbReference>
<feature type="domain" description="PepSY" evidence="1">
    <location>
        <begin position="30"/>
        <end position="100"/>
    </location>
</feature>
<dbReference type="InterPro" id="IPR025711">
    <property type="entry name" value="PepSY"/>
</dbReference>
<dbReference type="AlphaFoldDB" id="A0A2N0ZAE5"/>